<dbReference type="EMBL" id="JAAFGW010000204">
    <property type="protein sequence ID" value="NDP49070.1"/>
    <property type="molecule type" value="Genomic_DNA"/>
</dbReference>
<dbReference type="AlphaFoldDB" id="A0A7C9P8Z9"/>
<feature type="transmembrane region" description="Helical" evidence="1">
    <location>
        <begin position="6"/>
        <end position="23"/>
    </location>
</feature>
<organism evidence="2 3">
    <name type="scientific">Sulfuriferula multivorans</name>
    <dbReference type="NCBI Taxonomy" id="1559896"/>
    <lineage>
        <taxon>Bacteria</taxon>
        <taxon>Pseudomonadati</taxon>
        <taxon>Pseudomonadota</taxon>
        <taxon>Betaproteobacteria</taxon>
        <taxon>Nitrosomonadales</taxon>
        <taxon>Sulfuricellaceae</taxon>
        <taxon>Sulfuriferula</taxon>
    </lineage>
</organism>
<dbReference type="Proteomes" id="UP000483432">
    <property type="component" value="Unassembled WGS sequence"/>
</dbReference>
<dbReference type="InterPro" id="IPR045584">
    <property type="entry name" value="Pilin-like"/>
</dbReference>
<sequence>MVELILVMVIAGIMAAVAIPRLVGRSNFDARGFTDELASTVRFAQKLAISQRTDVFVLLTATDATLCYVATTPCPAASEAPGPGGEKPYTVTAPNGLTIGITTSLQFDASGRTPGLAAPLDIPVNGVGAYHVWVERETGYVHD</sequence>
<name>A0A7C9P8Z9_9PROT</name>
<protein>
    <submittedName>
        <fullName evidence="2">General secretion pathway protein GspH</fullName>
    </submittedName>
</protein>
<keyword evidence="1" id="KW-0472">Membrane</keyword>
<dbReference type="SUPFAM" id="SSF54523">
    <property type="entry name" value="Pili subunits"/>
    <property type="match status" value="1"/>
</dbReference>
<gene>
    <name evidence="2" type="ORF">GZ085_11930</name>
</gene>
<comment type="caution">
    <text evidence="2">The sequence shown here is derived from an EMBL/GenBank/DDBJ whole genome shotgun (WGS) entry which is preliminary data.</text>
</comment>
<reference evidence="2 3" key="1">
    <citation type="submission" date="2019-09" db="EMBL/GenBank/DDBJ databases">
        <title>H2 Metabolism Revealed by Metagenomic Analysis in Subglacial Sediment of East Antarctica.</title>
        <authorList>
            <person name="Yang Z."/>
            <person name="Zhang Y."/>
            <person name="Lv Y."/>
            <person name="Yan W."/>
            <person name="Xiao X."/>
            <person name="Sun B."/>
            <person name="Ma H."/>
        </authorList>
    </citation>
    <scope>NUCLEOTIDE SEQUENCE [LARGE SCALE GENOMIC DNA]</scope>
    <source>
        <strain evidence="2">Bin2_2</strain>
    </source>
</reference>
<evidence type="ECO:0000313" key="3">
    <source>
        <dbReference type="Proteomes" id="UP000483432"/>
    </source>
</evidence>
<proteinExistence type="predicted"/>
<evidence type="ECO:0000313" key="2">
    <source>
        <dbReference type="EMBL" id="NDP49070.1"/>
    </source>
</evidence>
<accession>A0A7C9P8Z9</accession>
<keyword evidence="1" id="KW-0812">Transmembrane</keyword>
<keyword evidence="1" id="KW-1133">Transmembrane helix</keyword>
<evidence type="ECO:0000256" key="1">
    <source>
        <dbReference type="SAM" id="Phobius"/>
    </source>
</evidence>
<dbReference type="Gene3D" id="3.30.700.10">
    <property type="entry name" value="Glycoprotein, Type 4 Pilin"/>
    <property type="match status" value="1"/>
</dbReference>